<dbReference type="EMBL" id="KL367551">
    <property type="protein sequence ID" value="KFD64743.1"/>
    <property type="molecule type" value="Genomic_DNA"/>
</dbReference>
<accession>A0A085N5J7</accession>
<name>A0A085N5J7_9BILA</name>
<proteinExistence type="predicted"/>
<evidence type="ECO:0000313" key="2">
    <source>
        <dbReference type="EMBL" id="KFD64743.1"/>
    </source>
</evidence>
<reference evidence="2 3" key="1">
    <citation type="journal article" date="2014" name="Nat. Genet.">
        <title>Genome and transcriptome of the porcine whipworm Trichuris suis.</title>
        <authorList>
            <person name="Jex A.R."/>
            <person name="Nejsum P."/>
            <person name="Schwarz E.M."/>
            <person name="Hu L."/>
            <person name="Young N.D."/>
            <person name="Hall R.S."/>
            <person name="Korhonen P.K."/>
            <person name="Liao S."/>
            <person name="Thamsborg S."/>
            <person name="Xia J."/>
            <person name="Xu P."/>
            <person name="Wang S."/>
            <person name="Scheerlinck J.P."/>
            <person name="Hofmann A."/>
            <person name="Sternberg P.W."/>
            <person name="Wang J."/>
            <person name="Gasser R.B."/>
        </authorList>
    </citation>
    <scope>NUCLEOTIDE SEQUENCE [LARGE SCALE GENOMIC DNA]</scope>
    <source>
        <strain evidence="2">DCEP-RM93F</strain>
        <strain evidence="1">DCEP-RM93M</strain>
    </source>
</reference>
<organism evidence="2">
    <name type="scientific">Trichuris suis</name>
    <name type="common">pig whipworm</name>
    <dbReference type="NCBI Taxonomy" id="68888"/>
    <lineage>
        <taxon>Eukaryota</taxon>
        <taxon>Metazoa</taxon>
        <taxon>Ecdysozoa</taxon>
        <taxon>Nematoda</taxon>
        <taxon>Enoplea</taxon>
        <taxon>Dorylaimia</taxon>
        <taxon>Trichinellida</taxon>
        <taxon>Trichuridae</taxon>
        <taxon>Trichuris</taxon>
    </lineage>
</organism>
<sequence>MSNSAEVAMPSRRTSVGSLVEYMRLATLTVSPKTAYMGTLVPTTPHTTVPLLMPLFISTSMSGNWFLIASCNCTAT</sequence>
<dbReference type="Proteomes" id="UP000030764">
    <property type="component" value="Unassembled WGS sequence"/>
</dbReference>
<protein>
    <submittedName>
        <fullName evidence="2">Uncharacterized protein</fullName>
    </submittedName>
</protein>
<evidence type="ECO:0000313" key="1">
    <source>
        <dbReference type="EMBL" id="KFD50006.1"/>
    </source>
</evidence>
<dbReference type="Proteomes" id="UP000030758">
    <property type="component" value="Unassembled WGS sequence"/>
</dbReference>
<dbReference type="AlphaFoldDB" id="A0A085N5J7"/>
<keyword evidence="3" id="KW-1185">Reference proteome</keyword>
<gene>
    <name evidence="1" type="ORF">M513_09099</name>
    <name evidence="2" type="ORF">M514_09099</name>
</gene>
<evidence type="ECO:0000313" key="3">
    <source>
        <dbReference type="Proteomes" id="UP000030764"/>
    </source>
</evidence>
<dbReference type="EMBL" id="KL363260">
    <property type="protein sequence ID" value="KFD50006.1"/>
    <property type="molecule type" value="Genomic_DNA"/>
</dbReference>